<dbReference type="EMBL" id="QREV01000034">
    <property type="protein sequence ID" value="RDU48588.1"/>
    <property type="molecule type" value="Genomic_DNA"/>
</dbReference>
<feature type="signal peptide" evidence="2">
    <location>
        <begin position="1"/>
        <end position="24"/>
    </location>
</feature>
<evidence type="ECO:0000313" key="5">
    <source>
        <dbReference type="Proteomes" id="UP000256321"/>
    </source>
</evidence>
<dbReference type="Proteomes" id="UP000629596">
    <property type="component" value="Unassembled WGS sequence"/>
</dbReference>
<dbReference type="RefSeq" id="WP_115500186.1">
    <property type="nucleotide sequence ID" value="NZ_JACRTI010000034.1"/>
</dbReference>
<evidence type="ECO:0008006" key="7">
    <source>
        <dbReference type="Google" id="ProtNLM"/>
    </source>
</evidence>
<name>A0A3D8HCC8_9BACT</name>
<comment type="caution">
    <text evidence="4">The sequence shown here is derived from an EMBL/GenBank/DDBJ whole genome shotgun (WGS) entry which is preliminary data.</text>
</comment>
<evidence type="ECO:0000313" key="3">
    <source>
        <dbReference type="EMBL" id="MBC8602694.1"/>
    </source>
</evidence>
<feature type="region of interest" description="Disordered" evidence="1">
    <location>
        <begin position="46"/>
        <end position="68"/>
    </location>
</feature>
<evidence type="ECO:0000256" key="1">
    <source>
        <dbReference type="SAM" id="MobiDB-lite"/>
    </source>
</evidence>
<keyword evidence="6" id="KW-1185">Reference proteome</keyword>
<accession>A0A3D8HCC8</accession>
<evidence type="ECO:0000256" key="2">
    <source>
        <dbReference type="SAM" id="SignalP"/>
    </source>
</evidence>
<organism evidence="4 5">
    <name type="scientific">Parabacteroides acidifaciens</name>
    <dbReference type="NCBI Taxonomy" id="2290935"/>
    <lineage>
        <taxon>Bacteria</taxon>
        <taxon>Pseudomonadati</taxon>
        <taxon>Bacteroidota</taxon>
        <taxon>Bacteroidia</taxon>
        <taxon>Bacteroidales</taxon>
        <taxon>Tannerellaceae</taxon>
        <taxon>Parabacteroides</taxon>
    </lineage>
</organism>
<dbReference type="AlphaFoldDB" id="A0A3D8HCC8"/>
<sequence>MKKMLLKKITIAIAIAFCATNISAQGFFKKLEKVTNKVESATKVLDSTAESESANQQPTDSISPQDFLKDAPSYTVSKVIVTDSLGNSLNEDGTTRVRYLLIDKDGKVCESNAAKKHLNSALKSGGLILLKVGGGATAGALIGKKVGGSKKGAWIGAGVGAAAGLLGSSKDIKKVKEQVKLMKECKKLLATYEKTFTEEGIPTDASIDLTDVDGINFTACEEITKSADDVKNEFLTSKTNGESLEDVELPDDLKV</sequence>
<dbReference type="EMBL" id="JACRTI010000034">
    <property type="protein sequence ID" value="MBC8602694.1"/>
    <property type="molecule type" value="Genomic_DNA"/>
</dbReference>
<gene>
    <name evidence="4" type="ORF">DWU89_13690</name>
    <name evidence="3" type="ORF">H8784_13330</name>
</gene>
<dbReference type="Proteomes" id="UP000256321">
    <property type="component" value="Unassembled WGS sequence"/>
</dbReference>
<keyword evidence="2" id="KW-0732">Signal</keyword>
<feature type="compositionally biased region" description="Polar residues" evidence="1">
    <location>
        <begin position="48"/>
        <end position="64"/>
    </location>
</feature>
<feature type="chain" id="PRO_5017770055" description="Glycine zipper family protein" evidence="2">
    <location>
        <begin position="25"/>
        <end position="255"/>
    </location>
</feature>
<reference evidence="4 5" key="1">
    <citation type="submission" date="2018-07" db="EMBL/GenBank/DDBJ databases">
        <title>Parabacteroides acidifaciens nov. sp., isolated from human feces.</title>
        <authorList>
            <person name="Wang Y.J."/>
        </authorList>
    </citation>
    <scope>NUCLEOTIDE SEQUENCE [LARGE SCALE GENOMIC DNA]</scope>
    <source>
        <strain evidence="4 5">426-9</strain>
    </source>
</reference>
<proteinExistence type="predicted"/>
<evidence type="ECO:0000313" key="4">
    <source>
        <dbReference type="EMBL" id="RDU48588.1"/>
    </source>
</evidence>
<reference evidence="3 6" key="2">
    <citation type="submission" date="2020-08" db="EMBL/GenBank/DDBJ databases">
        <title>Genome public.</title>
        <authorList>
            <person name="Liu C."/>
            <person name="Sun Q."/>
        </authorList>
    </citation>
    <scope>NUCLEOTIDE SEQUENCE [LARGE SCALE GENOMIC DNA]</scope>
    <source>
        <strain evidence="3 6">426_9</strain>
    </source>
</reference>
<protein>
    <recommendedName>
        <fullName evidence="7">Glycine zipper family protein</fullName>
    </recommendedName>
</protein>
<evidence type="ECO:0000313" key="6">
    <source>
        <dbReference type="Proteomes" id="UP000629596"/>
    </source>
</evidence>